<evidence type="ECO:0000313" key="9">
    <source>
        <dbReference type="EMBL" id="NIJ08557.1"/>
    </source>
</evidence>
<evidence type="ECO:0000313" key="10">
    <source>
        <dbReference type="Proteomes" id="UP000727456"/>
    </source>
</evidence>
<evidence type="ECO:0000259" key="8">
    <source>
        <dbReference type="PROSITE" id="PS51387"/>
    </source>
</evidence>
<dbReference type="InterPro" id="IPR006094">
    <property type="entry name" value="Oxid_FAD_bind_N"/>
</dbReference>
<evidence type="ECO:0000256" key="4">
    <source>
        <dbReference type="ARBA" id="ARBA00022827"/>
    </source>
</evidence>
<dbReference type="PROSITE" id="PS51387">
    <property type="entry name" value="FAD_PCMH"/>
    <property type="match status" value="1"/>
</dbReference>
<accession>A0ABX0TSR4</accession>
<keyword evidence="4" id="KW-0274">FAD</keyword>
<keyword evidence="6 9" id="KW-0560">Oxidoreductase</keyword>
<dbReference type="RefSeq" id="WP_167073410.1">
    <property type="nucleotide sequence ID" value="NZ_JAAOZC010000005.1"/>
</dbReference>
<dbReference type="InterPro" id="IPR016164">
    <property type="entry name" value="FAD-linked_Oxase-like_C"/>
</dbReference>
<evidence type="ECO:0000256" key="7">
    <source>
        <dbReference type="ARBA" id="ARBA00038897"/>
    </source>
</evidence>
<feature type="domain" description="FAD-binding PCMH-type" evidence="8">
    <location>
        <begin position="40"/>
        <end position="220"/>
    </location>
</feature>
<dbReference type="SUPFAM" id="SSF56176">
    <property type="entry name" value="FAD-binding/transporter-associated domain-like"/>
    <property type="match status" value="1"/>
</dbReference>
<dbReference type="Gene3D" id="3.30.465.10">
    <property type="match status" value="1"/>
</dbReference>
<dbReference type="PANTHER" id="PTHR11748:SF111">
    <property type="entry name" value="D-LACTATE DEHYDROGENASE, MITOCHONDRIAL-RELATED"/>
    <property type="match status" value="1"/>
</dbReference>
<dbReference type="InterPro" id="IPR004113">
    <property type="entry name" value="FAD-bd_oxidored_4_C"/>
</dbReference>
<dbReference type="InterPro" id="IPR016169">
    <property type="entry name" value="FAD-bd_PCMH_sub2"/>
</dbReference>
<reference evidence="9 10" key="1">
    <citation type="submission" date="2020-03" db="EMBL/GenBank/DDBJ databases">
        <title>Genomic Encyclopedia of Type Strains, Phase III (KMG-III): the genomes of soil and plant-associated and newly described type strains.</title>
        <authorList>
            <person name="Whitman W."/>
        </authorList>
    </citation>
    <scope>NUCLEOTIDE SEQUENCE [LARGE SCALE GENOMIC DNA]</scope>
    <source>
        <strain evidence="9 10">CECT 8804</strain>
    </source>
</reference>
<sequence length="519" mass="54218">MLTRTTTTSLIDRLRDAVGGAGVSDAIEHRALMGTDVYRGGGSPAIVVRPADVAALQAAVRICAEAGVAMVPRGGGASYTDGYLLAGGGHVLIDTGALDSIHIDKTNATVTVGAGVTWAAMREALTPHGLRTPFWGPFSGLVATVGGSVSQNALSHGSGAHGISAQSVLSIDVVLASGDLMRTGASEVIRNYGPDLTGLFCGDCGALGIKAAVTLPLIAVQSASADISFAFADFAAFAEAGRLVQLEGLDDEHFGLDIALSQGQIARQEGAGAKLRAAGQILRAAPNKLAGLVQLARMGIAGANVAASDAYMWHFMIDGVDATEAGAKAKRLRAILSRFGREITNSVPSYVRAVPFAALFNILGPKGERWVPIHGVLPQTQVLPFHAALTKLFAERKAEMNRLGVWVGTMFSPVGSTGFLYELAFYWPDARTTFHDTILDPAHLAKIPAYPAAPEAAAFTDQLKRDAIALYAAHDAAHFQIGRAYPYRDRLNPAALALLRAVKAQLDPQGLMNPGVLGL</sequence>
<dbReference type="GO" id="GO:0004458">
    <property type="term" value="F:D-lactate dehydrogenase (cytochrome) activity"/>
    <property type="evidence" value="ECO:0007669"/>
    <property type="project" value="UniProtKB-EC"/>
</dbReference>
<dbReference type="Proteomes" id="UP000727456">
    <property type="component" value="Unassembled WGS sequence"/>
</dbReference>
<dbReference type="Gene3D" id="1.10.45.10">
    <property type="entry name" value="Vanillyl-alcohol Oxidase, Chain A, domain 4"/>
    <property type="match status" value="1"/>
</dbReference>
<protein>
    <recommendedName>
        <fullName evidence="7">D-lactate dehydrogenase (cytochrome)</fullName>
        <ecNumber evidence="7">1.1.2.4</ecNumber>
    </recommendedName>
</protein>
<comment type="cofactor">
    <cofactor evidence="1">
        <name>FAD</name>
        <dbReference type="ChEBI" id="CHEBI:57692"/>
    </cofactor>
</comment>
<evidence type="ECO:0000256" key="6">
    <source>
        <dbReference type="ARBA" id="ARBA00023002"/>
    </source>
</evidence>
<dbReference type="InterPro" id="IPR036318">
    <property type="entry name" value="FAD-bd_PCMH-like_sf"/>
</dbReference>
<dbReference type="InterPro" id="IPR016166">
    <property type="entry name" value="FAD-bd_PCMH"/>
</dbReference>
<dbReference type="Pfam" id="PF01565">
    <property type="entry name" value="FAD_binding_4"/>
    <property type="match status" value="1"/>
</dbReference>
<organism evidence="9 10">
    <name type="scientific">Sphingomonas vulcanisoli</name>
    <dbReference type="NCBI Taxonomy" id="1658060"/>
    <lineage>
        <taxon>Bacteria</taxon>
        <taxon>Pseudomonadati</taxon>
        <taxon>Pseudomonadota</taxon>
        <taxon>Alphaproteobacteria</taxon>
        <taxon>Sphingomonadales</taxon>
        <taxon>Sphingomonadaceae</taxon>
        <taxon>Sphingomonas</taxon>
    </lineage>
</organism>
<keyword evidence="10" id="KW-1185">Reference proteome</keyword>
<dbReference type="EMBL" id="JAAOZC010000005">
    <property type="protein sequence ID" value="NIJ08557.1"/>
    <property type="molecule type" value="Genomic_DNA"/>
</dbReference>
<dbReference type="Pfam" id="PF02913">
    <property type="entry name" value="FAD-oxidase_C"/>
    <property type="match status" value="1"/>
</dbReference>
<gene>
    <name evidence="9" type="ORF">FHS31_002178</name>
</gene>
<dbReference type="PANTHER" id="PTHR11748">
    <property type="entry name" value="D-LACTATE DEHYDROGENASE"/>
    <property type="match status" value="1"/>
</dbReference>
<comment type="caution">
    <text evidence="9">The sequence shown here is derived from an EMBL/GenBank/DDBJ whole genome shotgun (WGS) entry which is preliminary data.</text>
</comment>
<dbReference type="SUPFAM" id="SSF55103">
    <property type="entry name" value="FAD-linked oxidases, C-terminal domain"/>
    <property type="match status" value="1"/>
</dbReference>
<keyword evidence="3" id="KW-0285">Flavoprotein</keyword>
<keyword evidence="5" id="KW-0809">Transit peptide</keyword>
<evidence type="ECO:0000256" key="3">
    <source>
        <dbReference type="ARBA" id="ARBA00022630"/>
    </source>
</evidence>
<dbReference type="EC" id="1.1.2.4" evidence="7"/>
<name>A0ABX0TSR4_9SPHN</name>
<evidence type="ECO:0000256" key="2">
    <source>
        <dbReference type="ARBA" id="ARBA00008000"/>
    </source>
</evidence>
<comment type="similarity">
    <text evidence="2">Belongs to the FAD-binding oxidoreductase/transferase type 4 family.</text>
</comment>
<evidence type="ECO:0000256" key="1">
    <source>
        <dbReference type="ARBA" id="ARBA00001974"/>
    </source>
</evidence>
<proteinExistence type="inferred from homology"/>
<evidence type="ECO:0000256" key="5">
    <source>
        <dbReference type="ARBA" id="ARBA00022946"/>
    </source>
</evidence>
<dbReference type="InterPro" id="IPR016171">
    <property type="entry name" value="Vanillyl_alc_oxidase_C-sub2"/>
</dbReference>